<accession>A0ABV0KPV5</accession>
<gene>
    <name evidence="8" type="ORF">NDI38_22325</name>
</gene>
<protein>
    <submittedName>
        <fullName evidence="8">Cytochrome b/b6 domain-containing protein</fullName>
    </submittedName>
</protein>
<evidence type="ECO:0000313" key="8">
    <source>
        <dbReference type="EMBL" id="MEP1061172.1"/>
    </source>
</evidence>
<keyword evidence="2" id="KW-1003">Cell membrane</keyword>
<evidence type="ECO:0000256" key="6">
    <source>
        <dbReference type="SAM" id="Phobius"/>
    </source>
</evidence>
<evidence type="ECO:0000259" key="7">
    <source>
        <dbReference type="Pfam" id="PF01292"/>
    </source>
</evidence>
<feature type="transmembrane region" description="Helical" evidence="6">
    <location>
        <begin position="23"/>
        <end position="43"/>
    </location>
</feature>
<dbReference type="RefSeq" id="WP_190448417.1">
    <property type="nucleotide sequence ID" value="NZ_JAMPLM010000028.1"/>
</dbReference>
<dbReference type="PANTHER" id="PTHR30485:SF1">
    <property type="entry name" value="CYTOCHROME YDHU-RELATED"/>
    <property type="match status" value="1"/>
</dbReference>
<reference evidence="8 9" key="1">
    <citation type="submission" date="2022-04" db="EMBL/GenBank/DDBJ databases">
        <title>Positive selection, recombination, and allopatry shape intraspecific diversity of widespread and dominant cyanobacteria.</title>
        <authorList>
            <person name="Wei J."/>
            <person name="Shu W."/>
            <person name="Hu C."/>
        </authorList>
    </citation>
    <scope>NUCLEOTIDE SEQUENCE [LARGE SCALE GENOMIC DNA]</scope>
    <source>
        <strain evidence="8 9">AS-A4</strain>
    </source>
</reference>
<name>A0ABV0KPV5_9CYAN</name>
<keyword evidence="9" id="KW-1185">Reference proteome</keyword>
<organism evidence="8 9">
    <name type="scientific">Stenomitos frigidus AS-A4</name>
    <dbReference type="NCBI Taxonomy" id="2933935"/>
    <lineage>
        <taxon>Bacteria</taxon>
        <taxon>Bacillati</taxon>
        <taxon>Cyanobacteriota</taxon>
        <taxon>Cyanophyceae</taxon>
        <taxon>Leptolyngbyales</taxon>
        <taxon>Leptolyngbyaceae</taxon>
        <taxon>Stenomitos</taxon>
    </lineage>
</organism>
<evidence type="ECO:0000256" key="4">
    <source>
        <dbReference type="ARBA" id="ARBA00022989"/>
    </source>
</evidence>
<dbReference type="Proteomes" id="UP001476950">
    <property type="component" value="Unassembled WGS sequence"/>
</dbReference>
<dbReference type="PANTHER" id="PTHR30485">
    <property type="entry name" value="NI/FE-HYDROGENASE 1 B-TYPE CYTOCHROME SUBUNIT"/>
    <property type="match status" value="1"/>
</dbReference>
<feature type="domain" description="Cytochrome b561 bacterial/Ni-hydrogenase" evidence="7">
    <location>
        <begin position="18"/>
        <end position="200"/>
    </location>
</feature>
<comment type="subcellular location">
    <subcellularLocation>
        <location evidence="1">Cell membrane</location>
        <topology evidence="1">Multi-pass membrane protein</topology>
    </subcellularLocation>
</comment>
<feature type="transmembrane region" description="Helical" evidence="6">
    <location>
        <begin position="167"/>
        <end position="188"/>
    </location>
</feature>
<dbReference type="EMBL" id="JAMPLM010000028">
    <property type="protein sequence ID" value="MEP1061172.1"/>
    <property type="molecule type" value="Genomic_DNA"/>
</dbReference>
<dbReference type="InterPro" id="IPR011577">
    <property type="entry name" value="Cyt_b561_bac/Ni-Hgenase"/>
</dbReference>
<evidence type="ECO:0000256" key="3">
    <source>
        <dbReference type="ARBA" id="ARBA00022692"/>
    </source>
</evidence>
<dbReference type="InterPro" id="IPR016174">
    <property type="entry name" value="Di-haem_cyt_TM"/>
</dbReference>
<evidence type="ECO:0000256" key="1">
    <source>
        <dbReference type="ARBA" id="ARBA00004651"/>
    </source>
</evidence>
<keyword evidence="3 6" id="KW-0812">Transmembrane</keyword>
<comment type="caution">
    <text evidence="8">The sequence shown here is derived from an EMBL/GenBank/DDBJ whole genome shotgun (WGS) entry which is preliminary data.</text>
</comment>
<feature type="transmembrane region" description="Helical" evidence="6">
    <location>
        <begin position="127"/>
        <end position="147"/>
    </location>
</feature>
<evidence type="ECO:0000256" key="5">
    <source>
        <dbReference type="ARBA" id="ARBA00023136"/>
    </source>
</evidence>
<feature type="transmembrane region" description="Helical" evidence="6">
    <location>
        <begin position="73"/>
        <end position="94"/>
    </location>
</feature>
<dbReference type="SUPFAM" id="SSF81342">
    <property type="entry name" value="Transmembrane di-heme cytochromes"/>
    <property type="match status" value="1"/>
</dbReference>
<keyword evidence="5 6" id="KW-0472">Membrane</keyword>
<sequence>MDSSPAAKPQLKRRSLQTTPAKIFHWVNIVSLFLMLTSGLQIYNANPVFGGREGFHFPFFGLLGGWLAGGRHWHFAAMWFFSLNLLWYGVYVLVTQRWQHRYVGSNDIKALQQSKNPKRRVYAWHRLVYTSIIPILLLALLSGIGMYKPAQFHWIVDFFGDWFAIRVTHFLTVPIVLAFAIAHSLLAFKAGGDRLVDSMFLDEKVES</sequence>
<evidence type="ECO:0000313" key="9">
    <source>
        <dbReference type="Proteomes" id="UP001476950"/>
    </source>
</evidence>
<evidence type="ECO:0000256" key="2">
    <source>
        <dbReference type="ARBA" id="ARBA00022475"/>
    </source>
</evidence>
<dbReference type="Pfam" id="PF01292">
    <property type="entry name" value="Ni_hydr_CYTB"/>
    <property type="match status" value="1"/>
</dbReference>
<keyword evidence="4 6" id="KW-1133">Transmembrane helix</keyword>
<proteinExistence type="predicted"/>
<dbReference type="Gene3D" id="1.20.950.20">
    <property type="entry name" value="Transmembrane di-heme cytochromes, Chain C"/>
    <property type="match status" value="1"/>
</dbReference>
<dbReference type="InterPro" id="IPR051542">
    <property type="entry name" value="Hydrogenase_cytochrome"/>
</dbReference>